<evidence type="ECO:0000313" key="4">
    <source>
        <dbReference type="Proteomes" id="UP000607653"/>
    </source>
</evidence>
<reference evidence="3 4" key="1">
    <citation type="journal article" date="2020" name="Mol. Biol. Evol.">
        <title>Distinct Expression and Methylation Patterns for Genes with Different Fates following a Single Whole-Genome Duplication in Flowering Plants.</title>
        <authorList>
            <person name="Shi T."/>
            <person name="Rahmani R.S."/>
            <person name="Gugger P.F."/>
            <person name="Wang M."/>
            <person name="Li H."/>
            <person name="Zhang Y."/>
            <person name="Li Z."/>
            <person name="Wang Q."/>
            <person name="Van de Peer Y."/>
            <person name="Marchal K."/>
            <person name="Chen J."/>
        </authorList>
    </citation>
    <scope>NUCLEOTIDE SEQUENCE [LARGE SCALE GENOMIC DNA]</scope>
    <source>
        <tissue evidence="3">Leaf</tissue>
    </source>
</reference>
<keyword evidence="2" id="KW-1133">Transmembrane helix</keyword>
<feature type="compositionally biased region" description="Pro residues" evidence="1">
    <location>
        <begin position="47"/>
        <end position="57"/>
    </location>
</feature>
<keyword evidence="4" id="KW-1185">Reference proteome</keyword>
<protein>
    <recommendedName>
        <fullName evidence="5">Protein PLANT CADMIUM RESISTANCE 7-like</fullName>
    </recommendedName>
</protein>
<dbReference type="PANTHER" id="PTHR15907">
    <property type="entry name" value="DUF614 FAMILY PROTEIN-RELATED"/>
    <property type="match status" value="1"/>
</dbReference>
<sequence length="222" mass="24773">MERELEEQSNMNQKSRSSSGGADEVVNQPAVNFAATADPVWMKPQRPSSPAPYPPPSTASNIFPVPAAQQGIPIYPPPTPPLDLPQQWSTSLWACYEDPENCIVTGFCPCVTFGRIAEILDRGGTTWASAGVAFFLLSFIAGFRNRYSRGYRTKLRRLYNLQEAPYPDWLVHFFCSECALCQEYRELKNHGIDPTKGWQDALERQMKAGVIVPPTVEGAMTR</sequence>
<dbReference type="AlphaFoldDB" id="A0A822XU78"/>
<dbReference type="Pfam" id="PF04749">
    <property type="entry name" value="PLAC8"/>
    <property type="match status" value="1"/>
</dbReference>
<dbReference type="NCBIfam" id="TIGR01571">
    <property type="entry name" value="A_thal_Cys_rich"/>
    <property type="match status" value="1"/>
</dbReference>
<proteinExistence type="predicted"/>
<organism evidence="3 4">
    <name type="scientific">Nelumbo nucifera</name>
    <name type="common">Sacred lotus</name>
    <dbReference type="NCBI Taxonomy" id="4432"/>
    <lineage>
        <taxon>Eukaryota</taxon>
        <taxon>Viridiplantae</taxon>
        <taxon>Streptophyta</taxon>
        <taxon>Embryophyta</taxon>
        <taxon>Tracheophyta</taxon>
        <taxon>Spermatophyta</taxon>
        <taxon>Magnoliopsida</taxon>
        <taxon>Proteales</taxon>
        <taxon>Nelumbonaceae</taxon>
        <taxon>Nelumbo</taxon>
    </lineage>
</organism>
<evidence type="ECO:0000313" key="3">
    <source>
        <dbReference type="EMBL" id="DAD22456.1"/>
    </source>
</evidence>
<dbReference type="InterPro" id="IPR006461">
    <property type="entry name" value="PLAC_motif_containing"/>
</dbReference>
<feature type="region of interest" description="Disordered" evidence="1">
    <location>
        <begin position="1"/>
        <end position="60"/>
    </location>
</feature>
<keyword evidence="2" id="KW-0812">Transmembrane</keyword>
<evidence type="ECO:0000256" key="1">
    <source>
        <dbReference type="SAM" id="MobiDB-lite"/>
    </source>
</evidence>
<comment type="caution">
    <text evidence="3">The sequence shown here is derived from an EMBL/GenBank/DDBJ whole genome shotgun (WGS) entry which is preliminary data.</text>
</comment>
<evidence type="ECO:0000256" key="2">
    <source>
        <dbReference type="SAM" id="Phobius"/>
    </source>
</evidence>
<dbReference type="EMBL" id="DUZY01000001">
    <property type="protein sequence ID" value="DAD22456.1"/>
    <property type="molecule type" value="Genomic_DNA"/>
</dbReference>
<accession>A0A822XU78</accession>
<feature type="compositionally biased region" description="Polar residues" evidence="1">
    <location>
        <begin position="8"/>
        <end position="20"/>
    </location>
</feature>
<name>A0A822XU78_NELNU</name>
<gene>
    <name evidence="3" type="ORF">HUJ06_023919</name>
</gene>
<feature type="transmembrane region" description="Helical" evidence="2">
    <location>
        <begin position="127"/>
        <end position="147"/>
    </location>
</feature>
<evidence type="ECO:0008006" key="5">
    <source>
        <dbReference type="Google" id="ProtNLM"/>
    </source>
</evidence>
<dbReference type="Proteomes" id="UP000607653">
    <property type="component" value="Unassembled WGS sequence"/>
</dbReference>
<keyword evidence="2" id="KW-0472">Membrane</keyword>